<dbReference type="EMBL" id="JBANRG010000124">
    <property type="protein sequence ID" value="KAK7434425.1"/>
    <property type="molecule type" value="Genomic_DNA"/>
</dbReference>
<gene>
    <name evidence="1" type="ORF">VKT23_020194</name>
</gene>
<evidence type="ECO:0000313" key="1">
    <source>
        <dbReference type="EMBL" id="KAK7434425.1"/>
    </source>
</evidence>
<reference evidence="1 2" key="1">
    <citation type="submission" date="2024-01" db="EMBL/GenBank/DDBJ databases">
        <title>A draft genome for the cacao thread blight pathogen Marasmiellus scandens.</title>
        <authorList>
            <person name="Baruah I.K."/>
            <person name="Leung J."/>
            <person name="Bukari Y."/>
            <person name="Amoako-Attah I."/>
            <person name="Meinhardt L.W."/>
            <person name="Bailey B.A."/>
            <person name="Cohen S.P."/>
        </authorList>
    </citation>
    <scope>NUCLEOTIDE SEQUENCE [LARGE SCALE GENOMIC DNA]</scope>
    <source>
        <strain evidence="1 2">GH-19</strain>
    </source>
</reference>
<keyword evidence="2" id="KW-1185">Reference proteome</keyword>
<sequence>MSCTFTTSELEQPMTQLSITHKSFKDAELYRDIEWIQQNEPWNVYKLPEELMPWFGPKYLPPHLLLGAIVSVQDLVKYARHVGQVTDTDLQEGYWLDSIALYLAKKCRLEEYHGNCVEGRCLRLLDIWTKGPKKHMLTICSNYTYGYEFPSTQCELLLAELKKAGIKTKLRWCLSSQWYTEQYGDDEELCDSSDSW</sequence>
<protein>
    <submittedName>
        <fullName evidence="1">Uncharacterized protein</fullName>
    </submittedName>
</protein>
<name>A0ABR1IM79_9AGAR</name>
<dbReference type="Proteomes" id="UP001498398">
    <property type="component" value="Unassembled WGS sequence"/>
</dbReference>
<comment type="caution">
    <text evidence="1">The sequence shown here is derived from an EMBL/GenBank/DDBJ whole genome shotgun (WGS) entry which is preliminary data.</text>
</comment>
<evidence type="ECO:0000313" key="2">
    <source>
        <dbReference type="Proteomes" id="UP001498398"/>
    </source>
</evidence>
<proteinExistence type="predicted"/>
<organism evidence="1 2">
    <name type="scientific">Marasmiellus scandens</name>
    <dbReference type="NCBI Taxonomy" id="2682957"/>
    <lineage>
        <taxon>Eukaryota</taxon>
        <taxon>Fungi</taxon>
        <taxon>Dikarya</taxon>
        <taxon>Basidiomycota</taxon>
        <taxon>Agaricomycotina</taxon>
        <taxon>Agaricomycetes</taxon>
        <taxon>Agaricomycetidae</taxon>
        <taxon>Agaricales</taxon>
        <taxon>Marasmiineae</taxon>
        <taxon>Omphalotaceae</taxon>
        <taxon>Marasmiellus</taxon>
    </lineage>
</organism>
<accession>A0ABR1IM79</accession>